<accession>A0A1V6PIR3</accession>
<evidence type="ECO:0000313" key="1">
    <source>
        <dbReference type="EMBL" id="OQD76763.1"/>
    </source>
</evidence>
<keyword evidence="2" id="KW-1185">Reference proteome</keyword>
<dbReference type="Proteomes" id="UP000191672">
    <property type="component" value="Unassembled WGS sequence"/>
</dbReference>
<evidence type="ECO:0000313" key="2">
    <source>
        <dbReference type="Proteomes" id="UP000191672"/>
    </source>
</evidence>
<name>A0A1V6PIR3_9EURO</name>
<organism evidence="1 2">
    <name type="scientific">Penicillium antarcticum</name>
    <dbReference type="NCBI Taxonomy" id="416450"/>
    <lineage>
        <taxon>Eukaryota</taxon>
        <taxon>Fungi</taxon>
        <taxon>Dikarya</taxon>
        <taxon>Ascomycota</taxon>
        <taxon>Pezizomycotina</taxon>
        <taxon>Eurotiomycetes</taxon>
        <taxon>Eurotiomycetidae</taxon>
        <taxon>Eurotiales</taxon>
        <taxon>Aspergillaceae</taxon>
        <taxon>Penicillium</taxon>
    </lineage>
</organism>
<proteinExistence type="predicted"/>
<dbReference type="STRING" id="416450.A0A1V6PIR3"/>
<gene>
    <name evidence="1" type="ORF">PENANT_c119G03726</name>
</gene>
<dbReference type="EMBL" id="MDYN01000119">
    <property type="protein sequence ID" value="OQD76763.1"/>
    <property type="molecule type" value="Genomic_DNA"/>
</dbReference>
<comment type="caution">
    <text evidence="1">The sequence shown here is derived from an EMBL/GenBank/DDBJ whole genome shotgun (WGS) entry which is preliminary data.</text>
</comment>
<protein>
    <submittedName>
        <fullName evidence="1">Uncharacterized protein</fullName>
    </submittedName>
</protein>
<sequence length="121" mass="13888">MAWDPLHLQRVLGQVLGDPLHHHPTSPSPIDRPTKRQRLVSQDREDLLSLDIRPQQSSNGIIIEPKIPVTHGTLTAEFIKLLRYNSTLATPALGLLDLYFCLWECYVVKSTEKIRLENKQR</sequence>
<dbReference type="AlphaFoldDB" id="A0A1V6PIR3"/>
<reference evidence="2" key="1">
    <citation type="journal article" date="2017" name="Nat. Microbiol.">
        <title>Global analysis of biosynthetic gene clusters reveals vast potential of secondary metabolite production in Penicillium species.</title>
        <authorList>
            <person name="Nielsen J.C."/>
            <person name="Grijseels S."/>
            <person name="Prigent S."/>
            <person name="Ji B."/>
            <person name="Dainat J."/>
            <person name="Nielsen K.F."/>
            <person name="Frisvad J.C."/>
            <person name="Workman M."/>
            <person name="Nielsen J."/>
        </authorList>
    </citation>
    <scope>NUCLEOTIDE SEQUENCE [LARGE SCALE GENOMIC DNA]</scope>
    <source>
        <strain evidence="2">IBT 31811</strain>
    </source>
</reference>